<dbReference type="InterPro" id="IPR001289">
    <property type="entry name" value="NFYA"/>
</dbReference>
<evidence type="ECO:0000256" key="9">
    <source>
        <dbReference type="SAM" id="MobiDB-lite"/>
    </source>
</evidence>
<dbReference type="PANTHER" id="PTHR12632">
    <property type="entry name" value="TRANSCRIPTION FACTOR NF-Y ALPHA-RELATED"/>
    <property type="match status" value="1"/>
</dbReference>
<keyword evidence="5 8" id="KW-0804">Transcription</keyword>
<evidence type="ECO:0000256" key="2">
    <source>
        <dbReference type="ARBA" id="ARBA00023015"/>
    </source>
</evidence>
<gene>
    <name evidence="10" type="ORF">Taro_039557</name>
</gene>
<keyword evidence="6 8" id="KW-0539">Nucleus</keyword>
<evidence type="ECO:0000256" key="4">
    <source>
        <dbReference type="ARBA" id="ARBA00023159"/>
    </source>
</evidence>
<evidence type="ECO:0000256" key="7">
    <source>
        <dbReference type="ARBA" id="ARBA00025911"/>
    </source>
</evidence>
<keyword evidence="3 8" id="KW-0238">DNA-binding</keyword>
<evidence type="ECO:0000256" key="3">
    <source>
        <dbReference type="ARBA" id="ARBA00023125"/>
    </source>
</evidence>
<keyword evidence="11" id="KW-1185">Reference proteome</keyword>
<dbReference type="GO" id="GO:0003677">
    <property type="term" value="F:DNA binding"/>
    <property type="evidence" value="ECO:0007669"/>
    <property type="project" value="UniProtKB-KW"/>
</dbReference>
<dbReference type="PROSITE" id="PS00686">
    <property type="entry name" value="NFYA_HAP2_1"/>
    <property type="match status" value="1"/>
</dbReference>
<keyword evidence="2 8" id="KW-0805">Transcription regulation</keyword>
<keyword evidence="4" id="KW-0010">Activator</keyword>
<evidence type="ECO:0000256" key="8">
    <source>
        <dbReference type="RuleBase" id="RU367155"/>
    </source>
</evidence>
<comment type="function">
    <text evidence="8">Component of the sequence-specific heterotrimeric transcription factor (NF-Y) which specifically recognizes a 5'-CCAAT-3' box motif found in the promoters of its target genes.</text>
</comment>
<protein>
    <recommendedName>
        <fullName evidence="8">Nuclear transcription factor Y subunit</fullName>
    </recommendedName>
</protein>
<comment type="subunit">
    <text evidence="7">Heterotrimeric transcription factor composed of three components, NF-YA, NF-YB and NF-YC. NF-YB and NF-YC must interact and dimerize for NF-YA association and DNA binding.</text>
</comment>
<dbReference type="Gene3D" id="6.10.250.2430">
    <property type="match status" value="1"/>
</dbReference>
<evidence type="ECO:0000256" key="1">
    <source>
        <dbReference type="ARBA" id="ARBA00004123"/>
    </source>
</evidence>
<reference evidence="10" key="1">
    <citation type="submission" date="2017-07" db="EMBL/GenBank/DDBJ databases">
        <title>Taro Niue Genome Assembly and Annotation.</title>
        <authorList>
            <person name="Atibalentja N."/>
            <person name="Keating K."/>
            <person name="Fields C.J."/>
        </authorList>
    </citation>
    <scope>NUCLEOTIDE SEQUENCE</scope>
    <source>
        <strain evidence="10">Niue_2</strain>
        <tissue evidence="10">Leaf</tissue>
    </source>
</reference>
<evidence type="ECO:0000256" key="5">
    <source>
        <dbReference type="ARBA" id="ARBA00023163"/>
    </source>
</evidence>
<dbReference type="InterPro" id="IPR018362">
    <property type="entry name" value="CCAAT-binding_factor_CS"/>
</dbReference>
<proteinExistence type="inferred from homology"/>
<dbReference type="Pfam" id="PF02045">
    <property type="entry name" value="CBFB_NFYA"/>
    <property type="match status" value="1"/>
</dbReference>
<evidence type="ECO:0000313" key="10">
    <source>
        <dbReference type="EMBL" id="MQM06731.1"/>
    </source>
</evidence>
<feature type="region of interest" description="Disordered" evidence="9">
    <location>
        <begin position="230"/>
        <end position="249"/>
    </location>
</feature>
<dbReference type="OrthoDB" id="1097733at2759"/>
<sequence>MSFKNQTGAALPHPAVFLPWWGGFQSSSAGNSLKSSLPAAEMERSRLLHQQMLQASNQLQPREVVDSDAGGDPGAAAAMTKFSMLTEKGQKAEQPYNVISLQSLPTEQQGHYELGLGQSMVCTNYPSIEQCYGLFASYGTQTKDDSDQLQRSHPFSCTLTDFKHDRMLLPLNMTEEGPIYVNAKQYHGILRRRQARAKAELENKLIKARKPYLHESRHLHALRRPRGCGGRFLNTKKESNGQGGKEGGKTMGLPLPPMPTGSPCSEVVQSDSGNLVSARLCESEVTSMYSRRDVNHFQVMEHFQQSIFHPLSSIIDGGHGSSVTGKWGAVADGCCDLKV</sequence>
<accession>A0A843WMK9</accession>
<comment type="similarity">
    <text evidence="8">Belongs to the NFYA/HAP2 subunit family.</text>
</comment>
<name>A0A843WMK9_COLES</name>
<dbReference type="GO" id="GO:0016602">
    <property type="term" value="C:CCAAT-binding factor complex"/>
    <property type="evidence" value="ECO:0007669"/>
    <property type="project" value="InterPro"/>
</dbReference>
<dbReference type="EMBL" id="NMUH01003697">
    <property type="protein sequence ID" value="MQM06731.1"/>
    <property type="molecule type" value="Genomic_DNA"/>
</dbReference>
<dbReference type="GO" id="GO:0003700">
    <property type="term" value="F:DNA-binding transcription factor activity"/>
    <property type="evidence" value="ECO:0007669"/>
    <property type="project" value="UniProtKB-UniRule"/>
</dbReference>
<evidence type="ECO:0000313" key="11">
    <source>
        <dbReference type="Proteomes" id="UP000652761"/>
    </source>
</evidence>
<dbReference type="Proteomes" id="UP000652761">
    <property type="component" value="Unassembled WGS sequence"/>
</dbReference>
<dbReference type="AlphaFoldDB" id="A0A843WMK9"/>
<dbReference type="PROSITE" id="PS51152">
    <property type="entry name" value="NFYA_HAP2_2"/>
    <property type="match status" value="1"/>
</dbReference>
<evidence type="ECO:0000256" key="6">
    <source>
        <dbReference type="ARBA" id="ARBA00023242"/>
    </source>
</evidence>
<dbReference type="PRINTS" id="PR00616">
    <property type="entry name" value="CCAATSUBUNTB"/>
</dbReference>
<comment type="caution">
    <text evidence="10">The sequence shown here is derived from an EMBL/GenBank/DDBJ whole genome shotgun (WGS) entry which is preliminary data.</text>
</comment>
<dbReference type="SMART" id="SM00521">
    <property type="entry name" value="CBF"/>
    <property type="match status" value="1"/>
</dbReference>
<organism evidence="10 11">
    <name type="scientific">Colocasia esculenta</name>
    <name type="common">Wild taro</name>
    <name type="synonym">Arum esculentum</name>
    <dbReference type="NCBI Taxonomy" id="4460"/>
    <lineage>
        <taxon>Eukaryota</taxon>
        <taxon>Viridiplantae</taxon>
        <taxon>Streptophyta</taxon>
        <taxon>Embryophyta</taxon>
        <taxon>Tracheophyta</taxon>
        <taxon>Spermatophyta</taxon>
        <taxon>Magnoliopsida</taxon>
        <taxon>Liliopsida</taxon>
        <taxon>Araceae</taxon>
        <taxon>Aroideae</taxon>
        <taxon>Colocasieae</taxon>
        <taxon>Colocasia</taxon>
    </lineage>
</organism>
<comment type="subcellular location">
    <subcellularLocation>
        <location evidence="1 8">Nucleus</location>
    </subcellularLocation>
</comment>